<dbReference type="Pfam" id="PF17004">
    <property type="entry name" value="SRP_TPR_like"/>
    <property type="match status" value="1"/>
</dbReference>
<feature type="region of interest" description="Disordered" evidence="1">
    <location>
        <begin position="343"/>
        <end position="366"/>
    </location>
</feature>
<protein>
    <recommendedName>
        <fullName evidence="4">Signal recognition particle subunit SRP72</fullName>
    </recommendedName>
</protein>
<evidence type="ECO:0008006" key="4">
    <source>
        <dbReference type="Google" id="ProtNLM"/>
    </source>
</evidence>
<evidence type="ECO:0000313" key="2">
    <source>
        <dbReference type="EMBL" id="KAJ4471414.1"/>
    </source>
</evidence>
<dbReference type="GO" id="GO:0008312">
    <property type="term" value="F:7S RNA binding"/>
    <property type="evidence" value="ECO:0007669"/>
    <property type="project" value="TreeGrafter"/>
</dbReference>
<feature type="region of interest" description="Disordered" evidence="1">
    <location>
        <begin position="224"/>
        <end position="327"/>
    </location>
</feature>
<dbReference type="PANTHER" id="PTHR14094:SF9">
    <property type="entry name" value="SIGNAL RECOGNITION PARTICLE SUBUNIT SRP72"/>
    <property type="match status" value="1"/>
</dbReference>
<accession>A0A9W9A145</accession>
<dbReference type="InterPro" id="IPR011990">
    <property type="entry name" value="TPR-like_helical_dom_sf"/>
</dbReference>
<comment type="caution">
    <text evidence="2">The sequence shown here is derived from an EMBL/GenBank/DDBJ whole genome shotgun (WGS) entry which is preliminary data.</text>
</comment>
<dbReference type="GO" id="GO:0005786">
    <property type="term" value="C:signal recognition particle, endoplasmic reticulum targeting"/>
    <property type="evidence" value="ECO:0007669"/>
    <property type="project" value="TreeGrafter"/>
</dbReference>
<proteinExistence type="predicted"/>
<dbReference type="InterPro" id="IPR031545">
    <property type="entry name" value="SRP72_TPR-like"/>
</dbReference>
<evidence type="ECO:0000313" key="3">
    <source>
        <dbReference type="Proteomes" id="UP001150266"/>
    </source>
</evidence>
<dbReference type="OrthoDB" id="5421607at2759"/>
<dbReference type="GO" id="GO:0006614">
    <property type="term" value="P:SRP-dependent cotranslational protein targeting to membrane"/>
    <property type="evidence" value="ECO:0007669"/>
    <property type="project" value="InterPro"/>
</dbReference>
<gene>
    <name evidence="2" type="ORF">J3R30DRAFT_3737370</name>
</gene>
<dbReference type="InterPro" id="IPR026270">
    <property type="entry name" value="SRP72"/>
</dbReference>
<keyword evidence="3" id="KW-1185">Reference proteome</keyword>
<dbReference type="EMBL" id="JAOTPV010000022">
    <property type="protein sequence ID" value="KAJ4471414.1"/>
    <property type="molecule type" value="Genomic_DNA"/>
</dbReference>
<sequence>MSTRHPKANPTTARGAKTLHPGRAFRGKGKKNADPLPPEDRIKRLYTSLVAQIDGGHWKGAEKTCEKILRIDPHDADATQTKLFIFLQKEDYRNALELIDKQMPSDVDSKPKLFEKAYALYRLKREVEAEAVLEELRNKEEVQVDEEEERGIMHLEAQLHYRQGKYQTAHDLYQQLLDSTDPSSEEHHDIQTNLLASQTYLDFVNSGYLQAIDNTLAINSTTTGSKDIENLPPPTIPSNAATFSTVPSTLASARSGHTEEKKKVRSKRVPKGVVPGVTPPPDPDRWIKKIQRSNRPTHGKKGKGRASGATQGFTTEAPVPSGAGGVTGNIENQNHCCSTLANSRKRGYDSVDRVPAEQPVQDYAGL</sequence>
<dbReference type="Proteomes" id="UP001150266">
    <property type="component" value="Unassembled WGS sequence"/>
</dbReference>
<dbReference type="PANTHER" id="PTHR14094">
    <property type="entry name" value="SIGNAL RECOGNITION PARTICLE 72"/>
    <property type="match status" value="1"/>
</dbReference>
<dbReference type="Gene3D" id="1.25.40.10">
    <property type="entry name" value="Tetratricopeptide repeat domain"/>
    <property type="match status" value="1"/>
</dbReference>
<reference evidence="2" key="1">
    <citation type="submission" date="2022-08" db="EMBL/GenBank/DDBJ databases">
        <title>A Global Phylogenomic Analysis of the Shiitake Genus Lentinula.</title>
        <authorList>
            <consortium name="DOE Joint Genome Institute"/>
            <person name="Sierra-Patev S."/>
            <person name="Min B."/>
            <person name="Naranjo-Ortiz M."/>
            <person name="Looney B."/>
            <person name="Konkel Z."/>
            <person name="Slot J.C."/>
            <person name="Sakamoto Y."/>
            <person name="Steenwyk J.L."/>
            <person name="Rokas A."/>
            <person name="Carro J."/>
            <person name="Camarero S."/>
            <person name="Ferreira P."/>
            <person name="Molpeceres G."/>
            <person name="Ruiz-Duenas F.J."/>
            <person name="Serrano A."/>
            <person name="Henrissat B."/>
            <person name="Drula E."/>
            <person name="Hughes K.W."/>
            <person name="Mata J.L."/>
            <person name="Ishikawa N.K."/>
            <person name="Vargas-Isla R."/>
            <person name="Ushijima S."/>
            <person name="Smith C.A."/>
            <person name="Ahrendt S."/>
            <person name="Andreopoulos W."/>
            <person name="He G."/>
            <person name="Labutti K."/>
            <person name="Lipzen A."/>
            <person name="Ng V."/>
            <person name="Riley R."/>
            <person name="Sandor L."/>
            <person name="Barry K."/>
            <person name="Martinez A.T."/>
            <person name="Xiao Y."/>
            <person name="Gibbons J.G."/>
            <person name="Terashima K."/>
            <person name="Grigoriev I.V."/>
            <person name="Hibbett D.S."/>
        </authorList>
    </citation>
    <scope>NUCLEOTIDE SEQUENCE</scope>
    <source>
        <strain evidence="2">JLM2183</strain>
    </source>
</reference>
<feature type="compositionally biased region" description="Basic and acidic residues" evidence="1">
    <location>
        <begin position="346"/>
        <end position="355"/>
    </location>
</feature>
<dbReference type="AlphaFoldDB" id="A0A9W9A145"/>
<name>A0A9W9A145_9AGAR</name>
<feature type="compositionally biased region" description="Basic residues" evidence="1">
    <location>
        <begin position="288"/>
        <end position="304"/>
    </location>
</feature>
<organism evidence="2 3">
    <name type="scientific">Lentinula aciculospora</name>
    <dbReference type="NCBI Taxonomy" id="153920"/>
    <lineage>
        <taxon>Eukaryota</taxon>
        <taxon>Fungi</taxon>
        <taxon>Dikarya</taxon>
        <taxon>Basidiomycota</taxon>
        <taxon>Agaricomycotina</taxon>
        <taxon>Agaricomycetes</taxon>
        <taxon>Agaricomycetidae</taxon>
        <taxon>Agaricales</taxon>
        <taxon>Marasmiineae</taxon>
        <taxon>Omphalotaceae</taxon>
        <taxon>Lentinula</taxon>
    </lineage>
</organism>
<feature type="compositionally biased region" description="Polar residues" evidence="1">
    <location>
        <begin position="237"/>
        <end position="252"/>
    </location>
</feature>
<feature type="region of interest" description="Disordered" evidence="1">
    <location>
        <begin position="1"/>
        <end position="39"/>
    </location>
</feature>
<dbReference type="GO" id="GO:0043022">
    <property type="term" value="F:ribosome binding"/>
    <property type="evidence" value="ECO:0007669"/>
    <property type="project" value="TreeGrafter"/>
</dbReference>
<dbReference type="SUPFAM" id="SSF48452">
    <property type="entry name" value="TPR-like"/>
    <property type="match status" value="1"/>
</dbReference>
<evidence type="ECO:0000256" key="1">
    <source>
        <dbReference type="SAM" id="MobiDB-lite"/>
    </source>
</evidence>